<dbReference type="GeneID" id="43637665"/>
<gene>
    <name evidence="2" type="ORF">BDV38DRAFT_236384</name>
</gene>
<reference evidence="2 3" key="1">
    <citation type="submission" date="2019-04" db="EMBL/GenBank/DDBJ databases">
        <title>Friends and foes A comparative genomics study of 23 Aspergillus species from section Flavi.</title>
        <authorList>
            <consortium name="DOE Joint Genome Institute"/>
            <person name="Kjaerbolling I."/>
            <person name="Vesth T."/>
            <person name="Frisvad J.C."/>
            <person name="Nybo J.L."/>
            <person name="Theobald S."/>
            <person name="Kildgaard S."/>
            <person name="Isbrandt T."/>
            <person name="Kuo A."/>
            <person name="Sato A."/>
            <person name="Lyhne E.K."/>
            <person name="Kogle M.E."/>
            <person name="Wiebenga A."/>
            <person name="Kun R.S."/>
            <person name="Lubbers R.J."/>
            <person name="Makela M.R."/>
            <person name="Barry K."/>
            <person name="Chovatia M."/>
            <person name="Clum A."/>
            <person name="Daum C."/>
            <person name="Haridas S."/>
            <person name="He G."/>
            <person name="LaButti K."/>
            <person name="Lipzen A."/>
            <person name="Mondo S."/>
            <person name="Riley R."/>
            <person name="Salamov A."/>
            <person name="Simmons B.A."/>
            <person name="Magnuson J.K."/>
            <person name="Henrissat B."/>
            <person name="Mortensen U.H."/>
            <person name="Larsen T.O."/>
            <person name="Devries R.P."/>
            <person name="Grigoriev I.V."/>
            <person name="Machida M."/>
            <person name="Baker S.E."/>
            <person name="Andersen M.R."/>
        </authorList>
    </citation>
    <scope>NUCLEOTIDE SEQUENCE [LARGE SCALE GENOMIC DNA]</scope>
    <source>
        <strain evidence="2 3">CBS 117625</strain>
    </source>
</reference>
<evidence type="ECO:0000313" key="3">
    <source>
        <dbReference type="Proteomes" id="UP000325672"/>
    </source>
</evidence>
<organism evidence="2 3">
    <name type="scientific">Aspergillus pseudotamarii</name>
    <dbReference type="NCBI Taxonomy" id="132259"/>
    <lineage>
        <taxon>Eukaryota</taxon>
        <taxon>Fungi</taxon>
        <taxon>Dikarya</taxon>
        <taxon>Ascomycota</taxon>
        <taxon>Pezizomycotina</taxon>
        <taxon>Eurotiomycetes</taxon>
        <taxon>Eurotiomycetidae</taxon>
        <taxon>Eurotiales</taxon>
        <taxon>Aspergillaceae</taxon>
        <taxon>Aspergillus</taxon>
        <taxon>Aspergillus subgen. Circumdati</taxon>
    </lineage>
</organism>
<evidence type="ECO:0000313" key="2">
    <source>
        <dbReference type="EMBL" id="KAE8142345.1"/>
    </source>
</evidence>
<name>A0A5N6T7M1_ASPPS</name>
<keyword evidence="1" id="KW-0472">Membrane</keyword>
<keyword evidence="1" id="KW-0812">Transmembrane</keyword>
<feature type="transmembrane region" description="Helical" evidence="1">
    <location>
        <begin position="20"/>
        <end position="43"/>
    </location>
</feature>
<evidence type="ECO:0000256" key="1">
    <source>
        <dbReference type="SAM" id="Phobius"/>
    </source>
</evidence>
<sequence>MEWRSWSGNHILANGGRGWGFVWFCLFAVRPAELASFSILFFCSRSHALCKIHKDIYKPGALRKLGKHRLQDDSIYSIHIPSGLFPGYISRRLSLQLLH</sequence>
<dbReference type="RefSeq" id="XP_031918408.1">
    <property type="nucleotide sequence ID" value="XM_032053455.1"/>
</dbReference>
<dbReference type="EMBL" id="ML743555">
    <property type="protein sequence ID" value="KAE8142345.1"/>
    <property type="molecule type" value="Genomic_DNA"/>
</dbReference>
<proteinExistence type="predicted"/>
<keyword evidence="3" id="KW-1185">Reference proteome</keyword>
<keyword evidence="1" id="KW-1133">Transmembrane helix</keyword>
<dbReference type="Proteomes" id="UP000325672">
    <property type="component" value="Unassembled WGS sequence"/>
</dbReference>
<dbReference type="AlphaFoldDB" id="A0A5N6T7M1"/>
<accession>A0A5N6T7M1</accession>
<protein>
    <submittedName>
        <fullName evidence="2">Uncharacterized protein</fullName>
    </submittedName>
</protein>